<organism evidence="1">
    <name type="scientific">Rhizophora mucronata</name>
    <name type="common">Asiatic mangrove</name>
    <dbReference type="NCBI Taxonomy" id="61149"/>
    <lineage>
        <taxon>Eukaryota</taxon>
        <taxon>Viridiplantae</taxon>
        <taxon>Streptophyta</taxon>
        <taxon>Embryophyta</taxon>
        <taxon>Tracheophyta</taxon>
        <taxon>Spermatophyta</taxon>
        <taxon>Magnoliopsida</taxon>
        <taxon>eudicotyledons</taxon>
        <taxon>Gunneridae</taxon>
        <taxon>Pentapetalae</taxon>
        <taxon>rosids</taxon>
        <taxon>fabids</taxon>
        <taxon>Malpighiales</taxon>
        <taxon>Rhizophoraceae</taxon>
        <taxon>Rhizophora</taxon>
    </lineage>
</organism>
<dbReference type="EMBL" id="GGEC01012163">
    <property type="protein sequence ID" value="MBW92646.1"/>
    <property type="molecule type" value="Transcribed_RNA"/>
</dbReference>
<sequence>MVHNRCALQNVTDIREHWMSSIKSYARKDLEDCGEGQMQV</sequence>
<proteinExistence type="predicted"/>
<dbReference type="AlphaFoldDB" id="A0A2P2JGP1"/>
<protein>
    <submittedName>
        <fullName evidence="1">Uncharacterized protein</fullName>
    </submittedName>
</protein>
<accession>A0A2P2JGP1</accession>
<name>A0A2P2JGP1_RHIMU</name>
<reference evidence="1" key="1">
    <citation type="submission" date="2018-02" db="EMBL/GenBank/DDBJ databases">
        <title>Rhizophora mucronata_Transcriptome.</title>
        <authorList>
            <person name="Meera S.P."/>
            <person name="Sreeshan A."/>
            <person name="Augustine A."/>
        </authorList>
    </citation>
    <scope>NUCLEOTIDE SEQUENCE</scope>
    <source>
        <tissue evidence="1">Leaf</tissue>
    </source>
</reference>
<evidence type="ECO:0000313" key="1">
    <source>
        <dbReference type="EMBL" id="MBW92646.1"/>
    </source>
</evidence>